<sequence>MDNPARTVPHAVYASREVPFTHVHELGRGAFAIVDEVQPPRWTPELGHNFDGKTFARKVLKVSRRQRKEAILAEIEIAVKLRHYHLVEVIMTYEETPGNRWETLTFGMIMNPVAQCTLQQFLDAMEDSTHMGQRAYLENWFGCLASGLAFLHLHRIRHKDIKPANILVRDDCILFSDFGVSKFVAPEVADTQTEGPPGRLTYKYAAPEVIAHDRRGRKADVFSLGCIFAEMTTVLSQETRAHFDTFRGPPGQRAFHESLDETLLWLFLLQPRAAGYHHYCCAAMIPYPDKRISSRDLEKWIICDRDNLAGWKRNRACECLGTEPAGNFQTVSLGEGSSGKQRWTTGLVYANGLKIRRKQYPDS</sequence>
<dbReference type="InterPro" id="IPR000719">
    <property type="entry name" value="Prot_kinase_dom"/>
</dbReference>
<comment type="caution">
    <text evidence="7">The sequence shown here is derived from an EMBL/GenBank/DDBJ whole genome shotgun (WGS) entry which is preliminary data.</text>
</comment>
<dbReference type="CDD" id="cd00180">
    <property type="entry name" value="PKc"/>
    <property type="match status" value="1"/>
</dbReference>
<dbReference type="PROSITE" id="PS00108">
    <property type="entry name" value="PROTEIN_KINASE_ST"/>
    <property type="match status" value="1"/>
</dbReference>
<organism evidence="7 8">
    <name type="scientific">Diplodia intermedia</name>
    <dbReference type="NCBI Taxonomy" id="856260"/>
    <lineage>
        <taxon>Eukaryota</taxon>
        <taxon>Fungi</taxon>
        <taxon>Dikarya</taxon>
        <taxon>Ascomycota</taxon>
        <taxon>Pezizomycotina</taxon>
        <taxon>Dothideomycetes</taxon>
        <taxon>Dothideomycetes incertae sedis</taxon>
        <taxon>Botryosphaeriales</taxon>
        <taxon>Botryosphaeriaceae</taxon>
        <taxon>Diplodia</taxon>
    </lineage>
</organism>
<keyword evidence="8" id="KW-1185">Reference proteome</keyword>
<keyword evidence="1" id="KW-0808">Transferase</keyword>
<evidence type="ECO:0000256" key="2">
    <source>
        <dbReference type="ARBA" id="ARBA00022741"/>
    </source>
</evidence>
<name>A0ABR3TJ72_9PEZI</name>
<evidence type="ECO:0000259" key="6">
    <source>
        <dbReference type="PROSITE" id="PS50011"/>
    </source>
</evidence>
<dbReference type="Gene3D" id="3.30.200.20">
    <property type="entry name" value="Phosphorylase Kinase, domain 1"/>
    <property type="match status" value="1"/>
</dbReference>
<dbReference type="Pfam" id="PF00069">
    <property type="entry name" value="Pkinase"/>
    <property type="match status" value="1"/>
</dbReference>
<evidence type="ECO:0000256" key="1">
    <source>
        <dbReference type="ARBA" id="ARBA00022679"/>
    </source>
</evidence>
<reference evidence="7 8" key="1">
    <citation type="journal article" date="2023" name="Plant Dis.">
        <title>First Report of Diplodia intermedia Causing Canker and Dieback Diseases on Apple Trees in Canada.</title>
        <authorList>
            <person name="Ellouze W."/>
            <person name="Ilyukhin E."/>
            <person name="Sulman M."/>
            <person name="Ali S."/>
        </authorList>
    </citation>
    <scope>NUCLEOTIDE SEQUENCE [LARGE SCALE GENOMIC DNA]</scope>
    <source>
        <strain evidence="7 8">M45-28</strain>
    </source>
</reference>
<evidence type="ECO:0000313" key="8">
    <source>
        <dbReference type="Proteomes" id="UP001521184"/>
    </source>
</evidence>
<dbReference type="SMART" id="SM00220">
    <property type="entry name" value="S_TKc"/>
    <property type="match status" value="1"/>
</dbReference>
<dbReference type="InterPro" id="IPR008271">
    <property type="entry name" value="Ser/Thr_kinase_AS"/>
</dbReference>
<keyword evidence="4" id="KW-0067">ATP-binding</keyword>
<dbReference type="EMBL" id="JAKEKT020000064">
    <property type="protein sequence ID" value="KAL1639405.1"/>
    <property type="molecule type" value="Genomic_DNA"/>
</dbReference>
<dbReference type="Gene3D" id="1.10.510.10">
    <property type="entry name" value="Transferase(Phosphotransferase) domain 1"/>
    <property type="match status" value="1"/>
</dbReference>
<dbReference type="SUPFAM" id="SSF56112">
    <property type="entry name" value="Protein kinase-like (PK-like)"/>
    <property type="match status" value="1"/>
</dbReference>
<gene>
    <name evidence="7" type="ORF">SLS58_007986</name>
</gene>
<keyword evidence="3" id="KW-0418">Kinase</keyword>
<protein>
    <recommendedName>
        <fullName evidence="6">Protein kinase domain-containing protein</fullName>
    </recommendedName>
</protein>
<dbReference type="InterPro" id="IPR050339">
    <property type="entry name" value="CC_SR_Kinase"/>
</dbReference>
<keyword evidence="2" id="KW-0547">Nucleotide-binding</keyword>
<dbReference type="InterPro" id="IPR011009">
    <property type="entry name" value="Kinase-like_dom_sf"/>
</dbReference>
<feature type="domain" description="Protein kinase" evidence="6">
    <location>
        <begin position="20"/>
        <end position="301"/>
    </location>
</feature>
<evidence type="ECO:0000313" key="7">
    <source>
        <dbReference type="EMBL" id="KAL1639405.1"/>
    </source>
</evidence>
<comment type="similarity">
    <text evidence="5">Belongs to the protein kinase superfamily. Ser/Thr protein kinase family. GCN2 subfamily.</text>
</comment>
<dbReference type="Proteomes" id="UP001521184">
    <property type="component" value="Unassembled WGS sequence"/>
</dbReference>
<proteinExistence type="inferred from homology"/>
<dbReference type="PROSITE" id="PS50011">
    <property type="entry name" value="PROTEIN_KINASE_DOM"/>
    <property type="match status" value="1"/>
</dbReference>
<accession>A0ABR3TJ72</accession>
<dbReference type="PANTHER" id="PTHR11042:SF190">
    <property type="entry name" value="MITOSIS INHIBITOR PROTEIN KINASE MIK1"/>
    <property type="match status" value="1"/>
</dbReference>
<evidence type="ECO:0000256" key="5">
    <source>
        <dbReference type="ARBA" id="ARBA00037982"/>
    </source>
</evidence>
<evidence type="ECO:0000256" key="4">
    <source>
        <dbReference type="ARBA" id="ARBA00022840"/>
    </source>
</evidence>
<dbReference type="PANTHER" id="PTHR11042">
    <property type="entry name" value="EUKARYOTIC TRANSLATION INITIATION FACTOR 2-ALPHA KINASE EIF2-ALPHA KINASE -RELATED"/>
    <property type="match status" value="1"/>
</dbReference>
<evidence type="ECO:0000256" key="3">
    <source>
        <dbReference type="ARBA" id="ARBA00022777"/>
    </source>
</evidence>